<dbReference type="AlphaFoldDB" id="A0A8J3Z9V4"/>
<evidence type="ECO:0000313" key="8">
    <source>
        <dbReference type="Proteomes" id="UP000612585"/>
    </source>
</evidence>
<dbReference type="GO" id="GO:0003677">
    <property type="term" value="F:DNA binding"/>
    <property type="evidence" value="ECO:0007669"/>
    <property type="project" value="UniProtKB-UniRule"/>
</dbReference>
<sequence length="1042" mass="110539">MRFRVLGAVEVVDGAGSSVPLGPRKQRLLLALLACRPGATVTTDELVEAVWDPPPPPSAGENLRAYVQSLRRLLGAGLVLGNRRVGYVLAVDPAAVDSVEFARSARDGAAALRLGDAATARALLNHGLALWRGQPFAGIVSGGILAAEATRLEEQRLAALEDRFDADLRCGAAGDLVPEIEELVRQHPYRERLYGLLMVALYRAGRQADALNTYRLARDTLAEELGVDPSEELRRTERAILRREGWLERPVVTAAEAGPRVTPAELPAVTNGFTGRGAELGRLDELTTSQGAAPVVAIVGVAGVGKTALAVEWGHRAADRFPDGQVLLDLRGFHPGRPVQPREALGRLLRTFDAEPARVPADVDEAAALYRSVLARRNVLIVLDNAGSVEQVRPLLPGTAGCVVLVTSRNRMPGLIAHNAASHLVLDPLSETGAVDLLQRVLDPAVVGDAAPAAMSDLAAACGYLPLALRIAAANLAERRLPALARYVEELRSGNRLDALETEGDEHRAVRRAFDLSYAALTGPQQELFRLLGLVPGPGVTPPSAAALAGRSVADARAGLERLAAAHLLHGGPDEWFAFHDLIGEYARNRVRADDPATRDSALDRLLAHYVDAADAAAQVLYPQTLRLPSVTPAPAGTLTRPQALAWFGAQLPNLVAACREAADRGHPAAWLIADAARGYCSLQSTVTEWQLIAEAGYRAAEAAGDLAGMACAALNLAHCTYNTGDLETAARHYEEALALSRRAGWAEGEATILSNAAIVFTGLGDLPRAVEYQQAALAAQRAVGAGRGEAVALLNLAVSYACLGRLREAQQLFRDAVARLRAGNWLIGQATALANLAEVLLLMDDRAGAHDAAAEARRIAEEAGEHDVEVHARALISAIRCANGDADGALHEALEACAQLRLPGEHGYAAGVHKSLATAYEALGDDAQAVLHHRLSHRYAVAPGHRYIEVDTAINLATAEYRIGDPGAETTLLRTLEAARASGFRVLEGRALAALAEIGLDRGDLATVARHAALALDIQAETGWNRDHATLRDSLEKARSR</sequence>
<dbReference type="SMART" id="SM01043">
    <property type="entry name" value="BTAD"/>
    <property type="match status" value="1"/>
</dbReference>
<evidence type="ECO:0000256" key="4">
    <source>
        <dbReference type="ARBA" id="ARBA00023163"/>
    </source>
</evidence>
<dbReference type="PRINTS" id="PR00364">
    <property type="entry name" value="DISEASERSIST"/>
</dbReference>
<dbReference type="Pfam" id="PF13424">
    <property type="entry name" value="TPR_12"/>
    <property type="match status" value="1"/>
</dbReference>
<protein>
    <submittedName>
        <fullName evidence="7">SARP family transcriptional regulator</fullName>
    </submittedName>
</protein>
<comment type="similarity">
    <text evidence="1">Belongs to the AfsR/DnrI/RedD regulatory family.</text>
</comment>
<dbReference type="PANTHER" id="PTHR35807">
    <property type="entry name" value="TRANSCRIPTIONAL REGULATOR REDD-RELATED"/>
    <property type="match status" value="1"/>
</dbReference>
<dbReference type="SUPFAM" id="SSF48452">
    <property type="entry name" value="TPR-like"/>
    <property type="match status" value="3"/>
</dbReference>
<dbReference type="InterPro" id="IPR016032">
    <property type="entry name" value="Sig_transdc_resp-reg_C-effctor"/>
</dbReference>
<dbReference type="RefSeq" id="WP_203997041.1">
    <property type="nucleotide sequence ID" value="NZ_BOPG01000032.1"/>
</dbReference>
<dbReference type="Pfam" id="PF00486">
    <property type="entry name" value="Trans_reg_C"/>
    <property type="match status" value="1"/>
</dbReference>
<dbReference type="SMART" id="SM00862">
    <property type="entry name" value="Trans_reg_C"/>
    <property type="match status" value="1"/>
</dbReference>
<dbReference type="InterPro" id="IPR005158">
    <property type="entry name" value="BTAD"/>
</dbReference>
<dbReference type="InterPro" id="IPR011990">
    <property type="entry name" value="TPR-like_helical_dom_sf"/>
</dbReference>
<dbReference type="InterPro" id="IPR003593">
    <property type="entry name" value="AAA+_ATPase"/>
</dbReference>
<proteinExistence type="inferred from homology"/>
<evidence type="ECO:0000256" key="2">
    <source>
        <dbReference type="ARBA" id="ARBA00023015"/>
    </source>
</evidence>
<name>A0A8J3Z9V4_9ACTN</name>
<evidence type="ECO:0000256" key="1">
    <source>
        <dbReference type="ARBA" id="ARBA00005820"/>
    </source>
</evidence>
<keyword evidence="4" id="KW-0804">Transcription</keyword>
<dbReference type="PROSITE" id="PS51755">
    <property type="entry name" value="OMPR_PHOB"/>
    <property type="match status" value="1"/>
</dbReference>
<dbReference type="Gene3D" id="3.40.50.300">
    <property type="entry name" value="P-loop containing nucleotide triphosphate hydrolases"/>
    <property type="match status" value="1"/>
</dbReference>
<evidence type="ECO:0000256" key="3">
    <source>
        <dbReference type="ARBA" id="ARBA00023125"/>
    </source>
</evidence>
<evidence type="ECO:0000256" key="5">
    <source>
        <dbReference type="PROSITE-ProRule" id="PRU01091"/>
    </source>
</evidence>
<reference evidence="7" key="1">
    <citation type="submission" date="2021-01" db="EMBL/GenBank/DDBJ databases">
        <title>Whole genome shotgun sequence of Virgisporangium aurantiacum NBRC 16421.</title>
        <authorList>
            <person name="Komaki H."/>
            <person name="Tamura T."/>
        </authorList>
    </citation>
    <scope>NUCLEOTIDE SEQUENCE</scope>
    <source>
        <strain evidence="7">NBRC 16421</strain>
    </source>
</reference>
<dbReference type="SUPFAM" id="SSF46894">
    <property type="entry name" value="C-terminal effector domain of the bipartite response regulators"/>
    <property type="match status" value="1"/>
</dbReference>
<dbReference type="PANTHER" id="PTHR35807:SF1">
    <property type="entry name" value="TRANSCRIPTIONAL REGULATOR REDD"/>
    <property type="match status" value="1"/>
</dbReference>
<dbReference type="EMBL" id="BOPG01000032">
    <property type="protein sequence ID" value="GIJ57590.1"/>
    <property type="molecule type" value="Genomic_DNA"/>
</dbReference>
<dbReference type="Gene3D" id="1.25.40.10">
    <property type="entry name" value="Tetratricopeptide repeat domain"/>
    <property type="match status" value="3"/>
</dbReference>
<keyword evidence="8" id="KW-1185">Reference proteome</keyword>
<dbReference type="InterPro" id="IPR001867">
    <property type="entry name" value="OmpR/PhoB-type_DNA-bd"/>
</dbReference>
<feature type="domain" description="OmpR/PhoB-type" evidence="6">
    <location>
        <begin position="1"/>
        <end position="91"/>
    </location>
</feature>
<dbReference type="GO" id="GO:0006355">
    <property type="term" value="P:regulation of DNA-templated transcription"/>
    <property type="evidence" value="ECO:0007669"/>
    <property type="project" value="InterPro"/>
</dbReference>
<accession>A0A8J3Z9V4</accession>
<dbReference type="InterPro" id="IPR019734">
    <property type="entry name" value="TPR_rpt"/>
</dbReference>
<dbReference type="InterPro" id="IPR051677">
    <property type="entry name" value="AfsR-DnrI-RedD_regulator"/>
</dbReference>
<evidence type="ECO:0000313" key="7">
    <source>
        <dbReference type="EMBL" id="GIJ57590.1"/>
    </source>
</evidence>
<dbReference type="Proteomes" id="UP000612585">
    <property type="component" value="Unassembled WGS sequence"/>
</dbReference>
<dbReference type="GO" id="GO:0043531">
    <property type="term" value="F:ADP binding"/>
    <property type="evidence" value="ECO:0007669"/>
    <property type="project" value="InterPro"/>
</dbReference>
<gene>
    <name evidence="7" type="ORF">Vau01_051060</name>
</gene>
<dbReference type="SMART" id="SM00382">
    <property type="entry name" value="AAA"/>
    <property type="match status" value="1"/>
</dbReference>
<keyword evidence="3 5" id="KW-0238">DNA-binding</keyword>
<organism evidence="7 8">
    <name type="scientific">Virgisporangium aurantiacum</name>
    <dbReference type="NCBI Taxonomy" id="175570"/>
    <lineage>
        <taxon>Bacteria</taxon>
        <taxon>Bacillati</taxon>
        <taxon>Actinomycetota</taxon>
        <taxon>Actinomycetes</taxon>
        <taxon>Micromonosporales</taxon>
        <taxon>Micromonosporaceae</taxon>
        <taxon>Virgisporangium</taxon>
    </lineage>
</organism>
<keyword evidence="2" id="KW-0805">Transcription regulation</keyword>
<evidence type="ECO:0000259" key="6">
    <source>
        <dbReference type="PROSITE" id="PS51755"/>
    </source>
</evidence>
<dbReference type="InterPro" id="IPR036388">
    <property type="entry name" value="WH-like_DNA-bd_sf"/>
</dbReference>
<dbReference type="GO" id="GO:0000160">
    <property type="term" value="P:phosphorelay signal transduction system"/>
    <property type="evidence" value="ECO:0007669"/>
    <property type="project" value="InterPro"/>
</dbReference>
<dbReference type="Pfam" id="PF03704">
    <property type="entry name" value="BTAD"/>
    <property type="match status" value="1"/>
</dbReference>
<dbReference type="SMART" id="SM00028">
    <property type="entry name" value="TPR"/>
    <property type="match status" value="5"/>
</dbReference>
<feature type="DNA-binding region" description="OmpR/PhoB-type" evidence="5">
    <location>
        <begin position="1"/>
        <end position="91"/>
    </location>
</feature>
<dbReference type="InterPro" id="IPR027417">
    <property type="entry name" value="P-loop_NTPase"/>
</dbReference>
<dbReference type="SUPFAM" id="SSF52540">
    <property type="entry name" value="P-loop containing nucleoside triphosphate hydrolases"/>
    <property type="match status" value="1"/>
</dbReference>
<dbReference type="Gene3D" id="1.10.10.10">
    <property type="entry name" value="Winged helix-like DNA-binding domain superfamily/Winged helix DNA-binding domain"/>
    <property type="match status" value="1"/>
</dbReference>
<comment type="caution">
    <text evidence="7">The sequence shown here is derived from an EMBL/GenBank/DDBJ whole genome shotgun (WGS) entry which is preliminary data.</text>
</comment>
<dbReference type="CDD" id="cd15831">
    <property type="entry name" value="BTAD"/>
    <property type="match status" value="1"/>
</dbReference>